<feature type="transmembrane region" description="Helical" evidence="2">
    <location>
        <begin position="544"/>
        <end position="563"/>
    </location>
</feature>
<protein>
    <recommendedName>
        <fullName evidence="5">ATP synthase membrane subunit f</fullName>
    </recommendedName>
</protein>
<name>A0A8D1WVH3_PIG</name>
<feature type="region of interest" description="Disordered" evidence="1">
    <location>
        <begin position="397"/>
        <end position="416"/>
    </location>
</feature>
<feature type="compositionally biased region" description="Basic and acidic residues" evidence="1">
    <location>
        <begin position="151"/>
        <end position="161"/>
    </location>
</feature>
<evidence type="ECO:0000256" key="1">
    <source>
        <dbReference type="SAM" id="MobiDB-lite"/>
    </source>
</evidence>
<evidence type="ECO:0008006" key="5">
    <source>
        <dbReference type="Google" id="ProtNLM"/>
    </source>
</evidence>
<sequence>VHDPPRSMEVCPYCKKPFKRLKSHLPHCKMLRPPVPADQDVCQSKPAALPRAKKVKGPVRDPIKARERELGTDHEKRNPGLKGDKSERTGKSSLLLAVDLKKASSAKADKDIRDQVQPSLKMLKNTATEITSHEERTAPFSASKNITHKKGLPEDLPKSGEGRNNPSETEASLFLGPVEPSLSSQDRKYCSAFPNDVQTTCANLRLDRIDAPRQNLRVKLQAGPFGDYQSSPGDLDCEGRRVSTSWPSRVRVPKAGEPLSGVATDLGDTRTQEKNTEPRIAAFKVSPLGAIQVGENQDQGLNLGTEAQGSSGNAENCVFVTEIQRWAPLNDDPKKAFSISDSVTAKNPRGEGPNIDLITPQETACRELLSASQSRNPSLVSLAIQFLQEGKAEACSPAGKASAEHEEQASLAPSSGCRPQALYPGGQLSLCSTQTHAAKSPLARKTLSSALGLEWFPELYPGYLGLGVLPGKPQLWSAVAQKPLLISPQGERLSQVPLLERSSTAVRSLEPSTGLTASSFSLLRILGAVQKGWIRCSTTMKSGVGGITMLFAGYFVLCWSWSFKHLKLQRWRKQH</sequence>
<dbReference type="AlphaFoldDB" id="A0A8D1WVH3"/>
<dbReference type="PANTHER" id="PTHR16270:SF5">
    <property type="entry name" value="HYPOTHETICAL LOC287798"/>
    <property type="match status" value="1"/>
</dbReference>
<feature type="region of interest" description="Disordered" evidence="1">
    <location>
        <begin position="129"/>
        <end position="177"/>
    </location>
</feature>
<feature type="compositionally biased region" description="Basic and acidic residues" evidence="1">
    <location>
        <begin position="58"/>
        <end position="90"/>
    </location>
</feature>
<feature type="region of interest" description="Disordered" evidence="1">
    <location>
        <begin position="37"/>
        <end position="90"/>
    </location>
</feature>
<dbReference type="Proteomes" id="UP000694723">
    <property type="component" value="Unplaced"/>
</dbReference>
<dbReference type="PANTHER" id="PTHR16270">
    <property type="entry name" value="HYPOTHETICAL LOC287798"/>
    <property type="match status" value="1"/>
</dbReference>
<keyword evidence="2" id="KW-0472">Membrane</keyword>
<organism evidence="3 4">
    <name type="scientific">Sus scrofa</name>
    <name type="common">Pig</name>
    <dbReference type="NCBI Taxonomy" id="9823"/>
    <lineage>
        <taxon>Eukaryota</taxon>
        <taxon>Metazoa</taxon>
        <taxon>Chordata</taxon>
        <taxon>Craniata</taxon>
        <taxon>Vertebrata</taxon>
        <taxon>Euteleostomi</taxon>
        <taxon>Mammalia</taxon>
        <taxon>Eutheria</taxon>
        <taxon>Laurasiatheria</taxon>
        <taxon>Artiodactyla</taxon>
        <taxon>Suina</taxon>
        <taxon>Suidae</taxon>
        <taxon>Sus</taxon>
    </lineage>
</organism>
<accession>A0A8D1WVH3</accession>
<dbReference type="Ensembl" id="ENSSSCT00060103453.1">
    <property type="protein sequence ID" value="ENSSSCP00060045186.1"/>
    <property type="gene ID" value="ENSSSCG00060075477.1"/>
</dbReference>
<evidence type="ECO:0000313" key="3">
    <source>
        <dbReference type="Ensembl" id="ENSSSCP00060045186.1"/>
    </source>
</evidence>
<evidence type="ECO:0000256" key="2">
    <source>
        <dbReference type="SAM" id="Phobius"/>
    </source>
</evidence>
<dbReference type="InterPro" id="IPR037694">
    <property type="entry name" value="MTNAP1"/>
</dbReference>
<feature type="region of interest" description="Disordered" evidence="1">
    <location>
        <begin position="252"/>
        <end position="274"/>
    </location>
</feature>
<keyword evidence="2" id="KW-0812">Transmembrane</keyword>
<keyword evidence="2" id="KW-1133">Transmembrane helix</keyword>
<evidence type="ECO:0000313" key="4">
    <source>
        <dbReference type="Proteomes" id="UP000694723"/>
    </source>
</evidence>
<reference evidence="3" key="1">
    <citation type="submission" date="2025-08" db="UniProtKB">
        <authorList>
            <consortium name="Ensembl"/>
        </authorList>
    </citation>
    <scope>IDENTIFICATION</scope>
</reference>
<proteinExistence type="predicted"/>